<dbReference type="SUPFAM" id="SSF52172">
    <property type="entry name" value="CheY-like"/>
    <property type="match status" value="1"/>
</dbReference>
<dbReference type="GO" id="GO:0000156">
    <property type="term" value="F:phosphorelay response regulator activity"/>
    <property type="evidence" value="ECO:0007669"/>
    <property type="project" value="TreeGrafter"/>
</dbReference>
<dbReference type="Gene3D" id="1.10.10.10">
    <property type="entry name" value="Winged helix-like DNA-binding domain superfamily/Winged helix DNA-binding domain"/>
    <property type="match status" value="1"/>
</dbReference>
<dbReference type="CDD" id="cd17624">
    <property type="entry name" value="REC_OmpR_PmrA-like"/>
    <property type="match status" value="1"/>
</dbReference>
<dbReference type="InterPro" id="IPR039420">
    <property type="entry name" value="WalR-like"/>
</dbReference>
<evidence type="ECO:0000256" key="6">
    <source>
        <dbReference type="PROSITE-ProRule" id="PRU00169"/>
    </source>
</evidence>
<dbReference type="PROSITE" id="PS50110">
    <property type="entry name" value="RESPONSE_REGULATORY"/>
    <property type="match status" value="1"/>
</dbReference>
<dbReference type="GO" id="GO:0006355">
    <property type="term" value="P:regulation of DNA-templated transcription"/>
    <property type="evidence" value="ECO:0007669"/>
    <property type="project" value="InterPro"/>
</dbReference>
<evidence type="ECO:0000256" key="1">
    <source>
        <dbReference type="ARBA" id="ARBA00022553"/>
    </source>
</evidence>
<feature type="modified residue" description="4-aspartylphosphate" evidence="6">
    <location>
        <position position="51"/>
    </location>
</feature>
<dbReference type="GO" id="GO:0005829">
    <property type="term" value="C:cytosol"/>
    <property type="evidence" value="ECO:0007669"/>
    <property type="project" value="TreeGrafter"/>
</dbReference>
<evidence type="ECO:0000256" key="2">
    <source>
        <dbReference type="ARBA" id="ARBA00023012"/>
    </source>
</evidence>
<protein>
    <submittedName>
        <fullName evidence="11">Response regulator</fullName>
    </submittedName>
</protein>
<dbReference type="GO" id="GO:0000976">
    <property type="term" value="F:transcription cis-regulatory region binding"/>
    <property type="evidence" value="ECO:0007669"/>
    <property type="project" value="TreeGrafter"/>
</dbReference>
<keyword evidence="3" id="KW-0805">Transcription regulation</keyword>
<evidence type="ECO:0000256" key="5">
    <source>
        <dbReference type="ARBA" id="ARBA00023163"/>
    </source>
</evidence>
<evidence type="ECO:0000259" key="9">
    <source>
        <dbReference type="PROSITE" id="PS51755"/>
    </source>
</evidence>
<dbReference type="AlphaFoldDB" id="A0A8B6X259"/>
<dbReference type="InterPro" id="IPR001789">
    <property type="entry name" value="Sig_transdc_resp-reg_receiver"/>
</dbReference>
<dbReference type="Pfam" id="PF00072">
    <property type="entry name" value="Response_reg"/>
    <property type="match status" value="1"/>
</dbReference>
<dbReference type="PANTHER" id="PTHR48111">
    <property type="entry name" value="REGULATOR OF RPOS"/>
    <property type="match status" value="1"/>
</dbReference>
<dbReference type="GO" id="GO:0032993">
    <property type="term" value="C:protein-DNA complex"/>
    <property type="evidence" value="ECO:0007669"/>
    <property type="project" value="TreeGrafter"/>
</dbReference>
<evidence type="ECO:0000313" key="10">
    <source>
        <dbReference type="Proteomes" id="UP000675920"/>
    </source>
</evidence>
<dbReference type="Gene3D" id="3.40.50.2300">
    <property type="match status" value="1"/>
</dbReference>
<name>A0A8B6X259_9BURK</name>
<proteinExistence type="predicted"/>
<evidence type="ECO:0000256" key="3">
    <source>
        <dbReference type="ARBA" id="ARBA00023015"/>
    </source>
</evidence>
<evidence type="ECO:0000313" key="11">
    <source>
        <dbReference type="RefSeq" id="WP_028310352.1"/>
    </source>
</evidence>
<organism evidence="10 11">
    <name type="scientific">Derxia gummosa DSM 723</name>
    <dbReference type="NCBI Taxonomy" id="1121388"/>
    <lineage>
        <taxon>Bacteria</taxon>
        <taxon>Pseudomonadati</taxon>
        <taxon>Pseudomonadota</taxon>
        <taxon>Betaproteobacteria</taxon>
        <taxon>Burkholderiales</taxon>
        <taxon>Alcaligenaceae</taxon>
        <taxon>Derxia</taxon>
    </lineage>
</organism>
<dbReference type="InterPro" id="IPR001867">
    <property type="entry name" value="OmpR/PhoB-type_DNA-bd"/>
</dbReference>
<keyword evidence="1 6" id="KW-0597">Phosphoprotein</keyword>
<keyword evidence="5" id="KW-0804">Transcription</keyword>
<feature type="domain" description="OmpR/PhoB-type" evidence="9">
    <location>
        <begin position="124"/>
        <end position="220"/>
    </location>
</feature>
<dbReference type="Pfam" id="PF00486">
    <property type="entry name" value="Trans_reg_C"/>
    <property type="match status" value="1"/>
</dbReference>
<dbReference type="PROSITE" id="PS51755">
    <property type="entry name" value="OMPR_PHOB"/>
    <property type="match status" value="1"/>
</dbReference>
<feature type="domain" description="Response regulatory" evidence="8">
    <location>
        <begin position="2"/>
        <end position="116"/>
    </location>
</feature>
<dbReference type="CDD" id="cd00383">
    <property type="entry name" value="trans_reg_C"/>
    <property type="match status" value="1"/>
</dbReference>
<dbReference type="RefSeq" id="WP_028310352.1">
    <property type="nucleotide sequence ID" value="NZ_AXWS01000007.1"/>
</dbReference>
<evidence type="ECO:0000256" key="4">
    <source>
        <dbReference type="ARBA" id="ARBA00023125"/>
    </source>
</evidence>
<keyword evidence="10" id="KW-1185">Reference proteome</keyword>
<evidence type="ECO:0000256" key="7">
    <source>
        <dbReference type="PROSITE-ProRule" id="PRU01091"/>
    </source>
</evidence>
<dbReference type="OrthoDB" id="9802426at2"/>
<dbReference type="InterPro" id="IPR011006">
    <property type="entry name" value="CheY-like_superfamily"/>
</dbReference>
<sequence>MRLLIVEDDTQIGDSLCSALGRAGHAVDVARNGLEAEHALAGAEFDLVLLDLGLPGKSGTEVLRALRARGSKTPVIVITARDGLGERVDTLDLGADDYLVKPFELAELQARIRAVLRRAVANTAGPVQVGRLRLMSERKTIECDGAPLELSPREYGLLEVLMMRAGTVVSKAQIEEHLCNWDDALAESAIELYVHRVRRKLDRAGAEIRTARGFGYMLVAIEDKTPA</sequence>
<reference evidence="11" key="1">
    <citation type="journal article" date="1995" name="J. Mol. Evol.">
        <title>Response regulators of bacterial signal transduction systems: selective domain shuffling during evolution.</title>
        <authorList>
            <person name="Pao G.M."/>
            <person name="Saier M.H. Jr."/>
        </authorList>
    </citation>
    <scope>NUCLEOTIDE SEQUENCE</scope>
</reference>
<dbReference type="Gene3D" id="6.10.250.690">
    <property type="match status" value="1"/>
</dbReference>
<accession>A0A8B6X259</accession>
<keyword evidence="4 7" id="KW-0238">DNA-binding</keyword>
<dbReference type="InterPro" id="IPR036388">
    <property type="entry name" value="WH-like_DNA-bd_sf"/>
</dbReference>
<dbReference type="SMART" id="SM00448">
    <property type="entry name" value="REC"/>
    <property type="match status" value="1"/>
</dbReference>
<keyword evidence="2" id="KW-0902">Two-component regulatory system</keyword>
<dbReference type="PANTHER" id="PTHR48111:SF67">
    <property type="entry name" value="TRANSCRIPTIONAL REGULATORY PROTEIN TCTD"/>
    <property type="match status" value="1"/>
</dbReference>
<dbReference type="SMART" id="SM00862">
    <property type="entry name" value="Trans_reg_C"/>
    <property type="match status" value="1"/>
</dbReference>
<dbReference type="Proteomes" id="UP000675920">
    <property type="component" value="Unplaced"/>
</dbReference>
<dbReference type="FunFam" id="3.40.50.2300:FF:000002">
    <property type="entry name" value="DNA-binding response regulator PhoP"/>
    <property type="match status" value="1"/>
</dbReference>
<feature type="DNA-binding region" description="OmpR/PhoB-type" evidence="7">
    <location>
        <begin position="124"/>
        <end position="220"/>
    </location>
</feature>
<reference evidence="11" key="2">
    <citation type="submission" date="2025-08" db="UniProtKB">
        <authorList>
            <consortium name="RefSeq"/>
        </authorList>
    </citation>
    <scope>IDENTIFICATION</scope>
</reference>
<evidence type="ECO:0000259" key="8">
    <source>
        <dbReference type="PROSITE" id="PS50110"/>
    </source>
</evidence>